<evidence type="ECO:0000256" key="1">
    <source>
        <dbReference type="SAM" id="MobiDB-lite"/>
    </source>
</evidence>
<feature type="signal peptide" evidence="2">
    <location>
        <begin position="1"/>
        <end position="20"/>
    </location>
</feature>
<dbReference type="Pfam" id="PF00646">
    <property type="entry name" value="F-box"/>
    <property type="match status" value="1"/>
</dbReference>
<name>G0NCI7_CAEBE</name>
<organism evidence="5">
    <name type="scientific">Caenorhabditis brenneri</name>
    <name type="common">Nematode worm</name>
    <dbReference type="NCBI Taxonomy" id="135651"/>
    <lineage>
        <taxon>Eukaryota</taxon>
        <taxon>Metazoa</taxon>
        <taxon>Ecdysozoa</taxon>
        <taxon>Nematoda</taxon>
        <taxon>Chromadorea</taxon>
        <taxon>Rhabditida</taxon>
        <taxon>Rhabditina</taxon>
        <taxon>Rhabditomorpha</taxon>
        <taxon>Rhabditoidea</taxon>
        <taxon>Rhabditidae</taxon>
        <taxon>Peloderinae</taxon>
        <taxon>Caenorhabditis</taxon>
    </lineage>
</organism>
<dbReference type="InParanoid" id="G0NCI7"/>
<feature type="chain" id="PRO_5003405567" description="F-box domain-containing protein" evidence="2">
    <location>
        <begin position="21"/>
        <end position="152"/>
    </location>
</feature>
<sequence>MGFLASLALALLECFRRRHSEELSSTNPAKPSEPKTSEESKTPIPKKPSTFKLLNLPWVAFNEVVKSMDPRDVFLMSLCSENTFTILKTWRTKVKWLCYIVDGNDLFVDISQSYNKNDSLYLAGTFSEIYEDVENQQQLVGVRIGGMDVQCL</sequence>
<feature type="domain" description="F-box" evidence="3">
    <location>
        <begin position="50"/>
        <end position="99"/>
    </location>
</feature>
<dbReference type="PROSITE" id="PS50181">
    <property type="entry name" value="FBOX"/>
    <property type="match status" value="1"/>
</dbReference>
<feature type="region of interest" description="Disordered" evidence="1">
    <location>
        <begin position="22"/>
        <end position="46"/>
    </location>
</feature>
<evidence type="ECO:0000259" key="3">
    <source>
        <dbReference type="PROSITE" id="PS50181"/>
    </source>
</evidence>
<evidence type="ECO:0000313" key="5">
    <source>
        <dbReference type="Proteomes" id="UP000008068"/>
    </source>
</evidence>
<keyword evidence="2" id="KW-0732">Signal</keyword>
<dbReference type="HOGENOM" id="CLU_1723951_0_0_1"/>
<evidence type="ECO:0000313" key="4">
    <source>
        <dbReference type="EMBL" id="EGT57464.1"/>
    </source>
</evidence>
<accession>G0NCI7</accession>
<gene>
    <name evidence="4" type="ORF">CAEBREN_11674</name>
</gene>
<dbReference type="Proteomes" id="UP000008068">
    <property type="component" value="Unassembled WGS sequence"/>
</dbReference>
<proteinExistence type="predicted"/>
<dbReference type="EMBL" id="GL379862">
    <property type="protein sequence ID" value="EGT57464.1"/>
    <property type="molecule type" value="Genomic_DNA"/>
</dbReference>
<protein>
    <recommendedName>
        <fullName evidence="3">F-box domain-containing protein</fullName>
    </recommendedName>
</protein>
<evidence type="ECO:0000256" key="2">
    <source>
        <dbReference type="SAM" id="SignalP"/>
    </source>
</evidence>
<reference evidence="5" key="1">
    <citation type="submission" date="2011-07" db="EMBL/GenBank/DDBJ databases">
        <authorList>
            <consortium name="Caenorhabditis brenneri Sequencing and Analysis Consortium"/>
            <person name="Wilson R.K."/>
        </authorList>
    </citation>
    <scope>NUCLEOTIDE SEQUENCE [LARGE SCALE GENOMIC DNA]</scope>
    <source>
        <strain evidence="5">PB2801</strain>
    </source>
</reference>
<feature type="compositionally biased region" description="Basic and acidic residues" evidence="1">
    <location>
        <begin position="32"/>
        <end position="41"/>
    </location>
</feature>
<dbReference type="InterPro" id="IPR001810">
    <property type="entry name" value="F-box_dom"/>
</dbReference>
<dbReference type="AlphaFoldDB" id="G0NCI7"/>
<keyword evidence="5" id="KW-1185">Reference proteome</keyword>